<dbReference type="HOGENOM" id="CLU_2107964_0_0_4"/>
<reference evidence="2 3" key="2">
    <citation type="journal article" date="2013" name="Genome Announc.">
        <title>Genome of the Root-Associated Plant Growth-Promoting Bacterium Variovorax paradoxus Strain EPS.</title>
        <authorList>
            <person name="Han J.I."/>
            <person name="Spain J.C."/>
            <person name="Leadbetter J.R."/>
            <person name="Ovchinnikova G."/>
            <person name="Goodwin L.A."/>
            <person name="Han C.S."/>
            <person name="Woyke T."/>
            <person name="Davenport K.W."/>
            <person name="Orwin P.M."/>
        </authorList>
    </citation>
    <scope>NUCLEOTIDE SEQUENCE [LARGE SCALE GENOMIC DNA]</scope>
    <source>
        <strain evidence="2 3">EPS</strain>
    </source>
</reference>
<protein>
    <submittedName>
        <fullName evidence="2">Molybdopterin oxidoreductase</fullName>
    </submittedName>
</protein>
<dbReference type="KEGG" id="vpe:Varpa_2728"/>
<accession>E6V3Q2</accession>
<dbReference type="STRING" id="595537.Varpa_2728"/>
<dbReference type="RefSeq" id="WP_013541155.1">
    <property type="nucleotide sequence ID" value="NC_014931.1"/>
</dbReference>
<dbReference type="Proteomes" id="UP000008917">
    <property type="component" value="Chromosome"/>
</dbReference>
<reference evidence="3" key="1">
    <citation type="submission" date="2010-12" db="EMBL/GenBank/DDBJ databases">
        <title>Complete sequence of Variovorax paradoxus EPS.</title>
        <authorList>
            <consortium name="US DOE Joint Genome Institute"/>
            <person name="Lucas S."/>
            <person name="Copeland A."/>
            <person name="Lapidus A."/>
            <person name="Cheng J.-F."/>
            <person name="Goodwin L."/>
            <person name="Pitluck S."/>
            <person name="Teshima H."/>
            <person name="Detter J.C."/>
            <person name="Han C."/>
            <person name="Tapia R."/>
            <person name="Land M."/>
            <person name="Hauser L."/>
            <person name="Kyrpides N."/>
            <person name="Ivanova N."/>
            <person name="Ovchinnikova G."/>
            <person name="Orwin P."/>
            <person name="Han J.-I.G."/>
            <person name="Woyke T."/>
        </authorList>
    </citation>
    <scope>NUCLEOTIDE SEQUENCE [LARGE SCALE GENOMIC DNA]</scope>
    <source>
        <strain evidence="3">EPS</strain>
    </source>
</reference>
<evidence type="ECO:0000256" key="1">
    <source>
        <dbReference type="SAM" id="MobiDB-lite"/>
    </source>
</evidence>
<sequence length="115" mass="12647">MAKPTRSAAQLKQMLIQRIEALPGTRGRQTDVHRGGVIGMPPEEDGPNWTVRVVTDRGTHRSDIAQIIRTLQMQFDSRTDRAAASSRATMRAKRGEPICLRPSIAFCGSTGGRYA</sequence>
<name>E6V3Q2_VARPE</name>
<dbReference type="EMBL" id="CP002417">
    <property type="protein sequence ID" value="ADU36926.1"/>
    <property type="molecule type" value="Genomic_DNA"/>
</dbReference>
<gene>
    <name evidence="2" type="ordered locus">Varpa_2728</name>
</gene>
<feature type="region of interest" description="Disordered" evidence="1">
    <location>
        <begin position="23"/>
        <end position="49"/>
    </location>
</feature>
<dbReference type="AlphaFoldDB" id="E6V3Q2"/>
<proteinExistence type="predicted"/>
<evidence type="ECO:0000313" key="2">
    <source>
        <dbReference type="EMBL" id="ADU36926.1"/>
    </source>
</evidence>
<organism evidence="2 3">
    <name type="scientific">Variovorax paradoxus (strain EPS)</name>
    <dbReference type="NCBI Taxonomy" id="595537"/>
    <lineage>
        <taxon>Bacteria</taxon>
        <taxon>Pseudomonadati</taxon>
        <taxon>Pseudomonadota</taxon>
        <taxon>Betaproteobacteria</taxon>
        <taxon>Burkholderiales</taxon>
        <taxon>Comamonadaceae</taxon>
        <taxon>Variovorax</taxon>
    </lineage>
</organism>
<evidence type="ECO:0000313" key="3">
    <source>
        <dbReference type="Proteomes" id="UP000008917"/>
    </source>
</evidence>